<reference evidence="1 2" key="1">
    <citation type="submission" date="2020-09" db="EMBL/GenBank/DDBJ databases">
        <title>Roseomonas.</title>
        <authorList>
            <person name="Zhu W."/>
        </authorList>
    </citation>
    <scope>NUCLEOTIDE SEQUENCE [LARGE SCALE GENOMIC DNA]</scope>
    <source>
        <strain evidence="1 2">573</strain>
    </source>
</reference>
<dbReference type="RefSeq" id="WP_207417646.1">
    <property type="nucleotide sequence ID" value="NZ_CP061177.1"/>
</dbReference>
<accession>A0ABS3KQX9</accession>
<name>A0ABS3KQX9_9PROT</name>
<dbReference type="PANTHER" id="PTHR11122">
    <property type="entry name" value="APOSPORY-ASSOCIATED PROTEIN C-RELATED"/>
    <property type="match status" value="1"/>
</dbReference>
<dbReference type="Pfam" id="PF01263">
    <property type="entry name" value="Aldose_epim"/>
    <property type="match status" value="1"/>
</dbReference>
<dbReference type="Gene3D" id="2.70.98.10">
    <property type="match status" value="1"/>
</dbReference>
<organism evidence="1 2">
    <name type="scientific">Roseomonas haemaphysalidis</name>
    <dbReference type="NCBI Taxonomy" id="2768162"/>
    <lineage>
        <taxon>Bacteria</taxon>
        <taxon>Pseudomonadati</taxon>
        <taxon>Pseudomonadota</taxon>
        <taxon>Alphaproteobacteria</taxon>
        <taxon>Acetobacterales</taxon>
        <taxon>Roseomonadaceae</taxon>
        <taxon>Roseomonas</taxon>
    </lineage>
</organism>
<dbReference type="Proteomes" id="UP001518989">
    <property type="component" value="Unassembled WGS sequence"/>
</dbReference>
<dbReference type="EMBL" id="JACTNG010000006">
    <property type="protein sequence ID" value="MBO1079873.1"/>
    <property type="molecule type" value="Genomic_DNA"/>
</dbReference>
<gene>
    <name evidence="1" type="ORF">IAI61_12605</name>
</gene>
<sequence>MDEQHRIHTAGVSASIAAQGAELNSLRDADGEELLWQAGPEWPRHAPVLFPIVGRLANDTLRHAGQTHRLTQHGFARDSRFEWTERTATRAALRLRDSEATRALFPFPFVLEQIFSVQDATLSVTTRVGNPGGAVLPCAVGAHPAFRWPLAAGVAQEAHLLEFAAAESGPALAVRDGLMAAPGPLPFDGRVLPLSPALFAEHALVMPDVSSRSVRFVAPGEDGVPARVLTVSWDGYKDLGVWSPPGGAPFLCIEPWFGMASPVDWDGDFADKPGLLLLRAGESREFTWRVTVGA</sequence>
<dbReference type="InterPro" id="IPR014718">
    <property type="entry name" value="GH-type_carb-bd"/>
</dbReference>
<keyword evidence="2" id="KW-1185">Reference proteome</keyword>
<dbReference type="CDD" id="cd09024">
    <property type="entry name" value="Aldose_epim_lacX"/>
    <property type="match status" value="1"/>
</dbReference>
<dbReference type="PANTHER" id="PTHR11122:SF13">
    <property type="entry name" value="GLUCOSE-6-PHOSPHATE 1-EPIMERASE"/>
    <property type="match status" value="1"/>
</dbReference>
<comment type="caution">
    <text evidence="1">The sequence shown here is derived from an EMBL/GenBank/DDBJ whole genome shotgun (WGS) entry which is preliminary data.</text>
</comment>
<dbReference type="InterPro" id="IPR008183">
    <property type="entry name" value="Aldose_1/G6P_1-epimerase"/>
</dbReference>
<dbReference type="InterPro" id="IPR011013">
    <property type="entry name" value="Gal_mutarotase_sf_dom"/>
</dbReference>
<proteinExistence type="predicted"/>
<dbReference type="SUPFAM" id="SSF74650">
    <property type="entry name" value="Galactose mutarotase-like"/>
    <property type="match status" value="1"/>
</dbReference>
<dbReference type="InterPro" id="IPR037481">
    <property type="entry name" value="LacX"/>
</dbReference>
<protein>
    <submittedName>
        <fullName evidence="1">Aldose 1-epimerase family protein</fullName>
    </submittedName>
</protein>
<evidence type="ECO:0000313" key="2">
    <source>
        <dbReference type="Proteomes" id="UP001518989"/>
    </source>
</evidence>
<evidence type="ECO:0000313" key="1">
    <source>
        <dbReference type="EMBL" id="MBO1079873.1"/>
    </source>
</evidence>